<reference evidence="15 16" key="1">
    <citation type="submission" date="2020-07" db="EMBL/GenBank/DDBJ databases">
        <authorList>
            <person name="Li M."/>
        </authorList>
    </citation>
    <scope>NUCLEOTIDE SEQUENCE [LARGE SCALE GENOMIC DNA]</scope>
    <source>
        <strain evidence="15 16">DSM 23284</strain>
    </source>
</reference>
<comment type="subunit">
    <text evidence="10">Monomer.</text>
</comment>
<evidence type="ECO:0000256" key="5">
    <source>
        <dbReference type="ARBA" id="ARBA00022694"/>
    </source>
</evidence>
<reference evidence="15 16" key="2">
    <citation type="submission" date="2020-08" db="EMBL/GenBank/DDBJ databases">
        <title>Stappia taiwanensis sp. nov., isolated from a coastal thermal spring.</title>
        <authorList>
            <person name="Kampfer P."/>
        </authorList>
    </citation>
    <scope>NUCLEOTIDE SEQUENCE [LARGE SCALE GENOMIC DNA]</scope>
    <source>
        <strain evidence="15 16">DSM 23284</strain>
    </source>
</reference>
<dbReference type="HAMAP" id="MF_00185">
    <property type="entry name" value="IPP_trans"/>
    <property type="match status" value="1"/>
</dbReference>
<comment type="cofactor">
    <cofactor evidence="1 10">
        <name>Mg(2+)</name>
        <dbReference type="ChEBI" id="CHEBI:18420"/>
    </cofactor>
</comment>
<comment type="catalytic activity">
    <reaction evidence="9 10 11">
        <text>adenosine(37) in tRNA + dimethylallyl diphosphate = N(6)-dimethylallyladenosine(37) in tRNA + diphosphate</text>
        <dbReference type="Rhea" id="RHEA:26482"/>
        <dbReference type="Rhea" id="RHEA-COMP:10162"/>
        <dbReference type="Rhea" id="RHEA-COMP:10375"/>
        <dbReference type="ChEBI" id="CHEBI:33019"/>
        <dbReference type="ChEBI" id="CHEBI:57623"/>
        <dbReference type="ChEBI" id="CHEBI:74411"/>
        <dbReference type="ChEBI" id="CHEBI:74415"/>
        <dbReference type="EC" id="2.5.1.75"/>
    </reaction>
</comment>
<evidence type="ECO:0000256" key="4">
    <source>
        <dbReference type="ARBA" id="ARBA00022679"/>
    </source>
</evidence>
<dbReference type="NCBIfam" id="TIGR00174">
    <property type="entry name" value="miaA"/>
    <property type="match status" value="1"/>
</dbReference>
<dbReference type="EMBL" id="JACEON010000004">
    <property type="protein sequence ID" value="MBA4611055.1"/>
    <property type="molecule type" value="Genomic_DNA"/>
</dbReference>
<dbReference type="EC" id="2.5.1.75" evidence="10"/>
<comment type="similarity">
    <text evidence="3 10 13">Belongs to the IPP transferase family.</text>
</comment>
<dbReference type="SUPFAM" id="SSF52540">
    <property type="entry name" value="P-loop containing nucleoside triphosphate hydrolases"/>
    <property type="match status" value="2"/>
</dbReference>
<feature type="region of interest" description="Disordered" evidence="14">
    <location>
        <begin position="280"/>
        <end position="309"/>
    </location>
</feature>
<evidence type="ECO:0000256" key="11">
    <source>
        <dbReference type="RuleBase" id="RU003783"/>
    </source>
</evidence>
<proteinExistence type="inferred from homology"/>
<dbReference type="GO" id="GO:0052381">
    <property type="term" value="F:tRNA dimethylallyltransferase activity"/>
    <property type="evidence" value="ECO:0007669"/>
    <property type="project" value="UniProtKB-UniRule"/>
</dbReference>
<evidence type="ECO:0000256" key="9">
    <source>
        <dbReference type="ARBA" id="ARBA00049563"/>
    </source>
</evidence>
<dbReference type="Proteomes" id="UP000559404">
    <property type="component" value="Unassembled WGS sequence"/>
</dbReference>
<feature type="binding site" evidence="10">
    <location>
        <begin position="10"/>
        <end position="17"/>
    </location>
    <ligand>
        <name>ATP</name>
        <dbReference type="ChEBI" id="CHEBI:30616"/>
    </ligand>
</feature>
<keyword evidence="7 10" id="KW-0067">ATP-binding</keyword>
<feature type="site" description="Interaction with substrate tRNA" evidence="10">
    <location>
        <position position="101"/>
    </location>
</feature>
<dbReference type="Pfam" id="PF01715">
    <property type="entry name" value="IPPT"/>
    <property type="match status" value="1"/>
</dbReference>
<dbReference type="GO" id="GO:0006400">
    <property type="term" value="P:tRNA modification"/>
    <property type="evidence" value="ECO:0007669"/>
    <property type="project" value="TreeGrafter"/>
</dbReference>
<evidence type="ECO:0000256" key="12">
    <source>
        <dbReference type="RuleBase" id="RU003784"/>
    </source>
</evidence>
<gene>
    <name evidence="10 15" type="primary">miaA</name>
    <name evidence="15" type="ORF">H1W37_05295</name>
</gene>
<dbReference type="InterPro" id="IPR027417">
    <property type="entry name" value="P-loop_NTPase"/>
</dbReference>
<evidence type="ECO:0000256" key="8">
    <source>
        <dbReference type="ARBA" id="ARBA00022842"/>
    </source>
</evidence>
<sequence length="309" mass="33353">MAEQVVLIAGPTASGKSALALALAERLGAMIVNADSMQVYADLDILTARPGAEDLARAEHRLYGHVDPARRYSVAQWLEEVGAMLDEAAERHQPAIVVGGTGLYFTALTQGLSSVPPIPPQIREKWRAKAEAPAGWLHANLAERDPAMAQRLKPGDTQRLIRALEVIEGTGKSLLHWQQTAGPARVGPEAPRLVLAPPRPWLHARIAERFDAMIAAGAVEEARQLCARQLDPALPAMKAIGLRELGALPADLAGLDHACERAKTETRRFAKRQETFFRGQLGDWPRADPSSSSPEQLAAPLAEQLVTGN</sequence>
<evidence type="ECO:0000256" key="1">
    <source>
        <dbReference type="ARBA" id="ARBA00001946"/>
    </source>
</evidence>
<evidence type="ECO:0000313" key="16">
    <source>
        <dbReference type="Proteomes" id="UP000559404"/>
    </source>
</evidence>
<dbReference type="PANTHER" id="PTHR11088:SF60">
    <property type="entry name" value="TRNA DIMETHYLALLYLTRANSFERASE"/>
    <property type="match status" value="1"/>
</dbReference>
<dbReference type="InterPro" id="IPR039657">
    <property type="entry name" value="Dimethylallyltransferase"/>
</dbReference>
<keyword evidence="4 10" id="KW-0808">Transferase</keyword>
<feature type="binding site" evidence="10">
    <location>
        <begin position="12"/>
        <end position="17"/>
    </location>
    <ligand>
        <name>substrate</name>
    </ligand>
</feature>
<evidence type="ECO:0000256" key="13">
    <source>
        <dbReference type="RuleBase" id="RU003785"/>
    </source>
</evidence>
<dbReference type="PANTHER" id="PTHR11088">
    <property type="entry name" value="TRNA DIMETHYLALLYLTRANSFERASE"/>
    <property type="match status" value="1"/>
</dbReference>
<comment type="function">
    <text evidence="2 10 12">Catalyzes the transfer of a dimethylallyl group onto the adenine at position 37 in tRNAs that read codons beginning with uridine, leading to the formation of N6-(dimethylallyl)adenosine (i(6)A).</text>
</comment>
<dbReference type="RefSeq" id="WP_181759262.1">
    <property type="nucleotide sequence ID" value="NZ_BMCR01000002.1"/>
</dbReference>
<evidence type="ECO:0000256" key="3">
    <source>
        <dbReference type="ARBA" id="ARBA00005842"/>
    </source>
</evidence>
<name>A0A838XKJ5_9HYPH</name>
<evidence type="ECO:0000256" key="10">
    <source>
        <dbReference type="HAMAP-Rule" id="MF_00185"/>
    </source>
</evidence>
<feature type="site" description="Interaction with substrate tRNA" evidence="10">
    <location>
        <position position="123"/>
    </location>
</feature>
<feature type="region of interest" description="Interaction with substrate tRNA" evidence="10">
    <location>
        <begin position="158"/>
        <end position="162"/>
    </location>
</feature>
<keyword evidence="8 10" id="KW-0460">Magnesium</keyword>
<keyword evidence="16" id="KW-1185">Reference proteome</keyword>
<comment type="caution">
    <text evidence="15">The sequence shown here is derived from an EMBL/GenBank/DDBJ whole genome shotgun (WGS) entry which is preliminary data.</text>
</comment>
<evidence type="ECO:0000256" key="14">
    <source>
        <dbReference type="SAM" id="MobiDB-lite"/>
    </source>
</evidence>
<dbReference type="Gene3D" id="3.40.50.300">
    <property type="entry name" value="P-loop containing nucleotide triphosphate hydrolases"/>
    <property type="match status" value="1"/>
</dbReference>
<dbReference type="AlphaFoldDB" id="A0A838XKJ5"/>
<evidence type="ECO:0000256" key="7">
    <source>
        <dbReference type="ARBA" id="ARBA00022840"/>
    </source>
</evidence>
<evidence type="ECO:0000256" key="6">
    <source>
        <dbReference type="ARBA" id="ARBA00022741"/>
    </source>
</evidence>
<accession>A0A838XKJ5</accession>
<comment type="caution">
    <text evidence="10">Lacks conserved residue(s) required for the propagation of feature annotation.</text>
</comment>
<evidence type="ECO:0000256" key="2">
    <source>
        <dbReference type="ARBA" id="ARBA00003213"/>
    </source>
</evidence>
<keyword evidence="6 10" id="KW-0547">Nucleotide-binding</keyword>
<dbReference type="Gene3D" id="1.10.20.140">
    <property type="match status" value="1"/>
</dbReference>
<evidence type="ECO:0000313" key="15">
    <source>
        <dbReference type="EMBL" id="MBA4611055.1"/>
    </source>
</evidence>
<dbReference type="GO" id="GO:0005524">
    <property type="term" value="F:ATP binding"/>
    <property type="evidence" value="ECO:0007669"/>
    <property type="project" value="UniProtKB-UniRule"/>
</dbReference>
<keyword evidence="5 10" id="KW-0819">tRNA processing</keyword>
<feature type="region of interest" description="Interaction with substrate tRNA" evidence="10">
    <location>
        <begin position="35"/>
        <end position="38"/>
    </location>
</feature>
<organism evidence="15 16">
    <name type="scientific">Stappia taiwanensis</name>
    <dbReference type="NCBI Taxonomy" id="992267"/>
    <lineage>
        <taxon>Bacteria</taxon>
        <taxon>Pseudomonadati</taxon>
        <taxon>Pseudomonadota</taxon>
        <taxon>Alphaproteobacteria</taxon>
        <taxon>Hyphomicrobiales</taxon>
        <taxon>Stappiaceae</taxon>
        <taxon>Stappia</taxon>
    </lineage>
</organism>
<protein>
    <recommendedName>
        <fullName evidence="10">tRNA dimethylallyltransferase</fullName>
        <ecNumber evidence="10">2.5.1.75</ecNumber>
    </recommendedName>
    <alternativeName>
        <fullName evidence="10">Dimethylallyl diphosphate:tRNA dimethylallyltransferase</fullName>
        <shortName evidence="10">DMAPP:tRNA dimethylallyltransferase</shortName>
        <shortName evidence="10">DMATase</shortName>
    </alternativeName>
    <alternativeName>
        <fullName evidence="10">Isopentenyl-diphosphate:tRNA isopentenyltransferase</fullName>
        <shortName evidence="10">IPP transferase</shortName>
        <shortName evidence="10">IPPT</shortName>
        <shortName evidence="10">IPTase</shortName>
    </alternativeName>
</protein>
<dbReference type="InterPro" id="IPR018022">
    <property type="entry name" value="IPT"/>
</dbReference>